<dbReference type="RefSeq" id="WP_178241253.1">
    <property type="nucleotide sequence ID" value="NZ_JAQNQY010000017.1"/>
</dbReference>
<gene>
    <name evidence="1" type="ORF">POY80_14780</name>
</gene>
<evidence type="ECO:0000313" key="2">
    <source>
        <dbReference type="Proteomes" id="UP001218502"/>
    </source>
</evidence>
<accession>A0AAW6G408</accession>
<dbReference type="AlphaFoldDB" id="A0AAW6G408"/>
<dbReference type="EMBL" id="JAQNQY010000017">
    <property type="protein sequence ID" value="MDC1753705.1"/>
    <property type="molecule type" value="Genomic_DNA"/>
</dbReference>
<dbReference type="Proteomes" id="UP001218502">
    <property type="component" value="Unassembled WGS sequence"/>
</dbReference>
<evidence type="ECO:0000313" key="1">
    <source>
        <dbReference type="EMBL" id="MDC1753705.1"/>
    </source>
</evidence>
<protein>
    <submittedName>
        <fullName evidence="1">Uncharacterized protein</fullName>
    </submittedName>
</protein>
<organism evidence="1 2">
    <name type="scientific">Bacteroides uniformis</name>
    <dbReference type="NCBI Taxonomy" id="820"/>
    <lineage>
        <taxon>Bacteria</taxon>
        <taxon>Pseudomonadati</taxon>
        <taxon>Bacteroidota</taxon>
        <taxon>Bacteroidia</taxon>
        <taxon>Bacteroidales</taxon>
        <taxon>Bacteroidaceae</taxon>
        <taxon>Bacteroides</taxon>
    </lineage>
</organism>
<comment type="caution">
    <text evidence="1">The sequence shown here is derived from an EMBL/GenBank/DDBJ whole genome shotgun (WGS) entry which is preliminary data.</text>
</comment>
<reference evidence="1" key="1">
    <citation type="submission" date="2022-10" db="EMBL/GenBank/DDBJ databases">
        <title>Human gut microbiome strain richness.</title>
        <authorList>
            <person name="Chen-Liaw A."/>
        </authorList>
    </citation>
    <scope>NUCLEOTIDE SEQUENCE</scope>
    <source>
        <strain evidence="1">A1_m1001262Bd0_191120</strain>
    </source>
</reference>
<name>A0AAW6G408_BACUN</name>
<proteinExistence type="predicted"/>
<sequence>MKKILFIGLPYHSYIGAISHEMELMGYEVTFYPVELRKTWQKVVRTLSNRAYHKELDNFHSRIIEKEQHCQYDYIIFLQVHTFSMSNFMRLKKTQHAAKFILYSWDALSQKIDYTPYLQYFDKAYTFDPDDAQRCRIEYLPLFCMREFQNLPSGEYDYDVYMIGNMVKAARYKAVMAFEKYCKANGLQFKKYLKCTPVVMLRLLLKGFIPHGLKLRSISQDEFTNMMQRSKATFDFANHKQTGYTMRFMENLCAGRKIITNNKRALSEPFYSPNRIHVFDDLNFDGIKEFLDKPLKQDGTEEIEQFYIQNFVKTLLS</sequence>